<reference evidence="3" key="1">
    <citation type="journal article" date="2019" name="Int. J. Syst. Evol. Microbiol.">
        <title>The Global Catalogue of Microorganisms (GCM) 10K type strain sequencing project: providing services to taxonomists for standard genome sequencing and annotation.</title>
        <authorList>
            <consortium name="The Broad Institute Genomics Platform"/>
            <consortium name="The Broad Institute Genome Sequencing Center for Infectious Disease"/>
            <person name="Wu L."/>
            <person name="Ma J."/>
        </authorList>
    </citation>
    <scope>NUCLEOTIDE SEQUENCE [LARGE SCALE GENOMIC DNA]</scope>
    <source>
        <strain evidence="3">JCM 17316</strain>
    </source>
</reference>
<organism evidence="2 3">
    <name type="scientific">Actinomadura keratinilytica</name>
    <dbReference type="NCBI Taxonomy" id="547461"/>
    <lineage>
        <taxon>Bacteria</taxon>
        <taxon>Bacillati</taxon>
        <taxon>Actinomycetota</taxon>
        <taxon>Actinomycetes</taxon>
        <taxon>Streptosporangiales</taxon>
        <taxon>Thermomonosporaceae</taxon>
        <taxon>Actinomadura</taxon>
    </lineage>
</organism>
<evidence type="ECO:0000313" key="3">
    <source>
        <dbReference type="Proteomes" id="UP001500266"/>
    </source>
</evidence>
<dbReference type="EMBL" id="BAABDO010000039">
    <property type="protein sequence ID" value="GAA4141839.1"/>
    <property type="molecule type" value="Genomic_DNA"/>
</dbReference>
<accession>A0ABP7YV41</accession>
<protein>
    <submittedName>
        <fullName evidence="2">Uncharacterized protein</fullName>
    </submittedName>
</protein>
<keyword evidence="1" id="KW-0732">Signal</keyword>
<sequence length="81" mass="8522">MPFRVTVTAGAVLGALAGAPALAHADAKFTVVSQKAGRHGAFLHIRTSLVDEERGRVLFKDVFLKAGPKGVVKRVIVSVVD</sequence>
<dbReference type="RefSeq" id="WP_345021802.1">
    <property type="nucleotide sequence ID" value="NZ_BAABDO010000039.1"/>
</dbReference>
<comment type="caution">
    <text evidence="2">The sequence shown here is derived from an EMBL/GenBank/DDBJ whole genome shotgun (WGS) entry which is preliminary data.</text>
</comment>
<evidence type="ECO:0000256" key="1">
    <source>
        <dbReference type="SAM" id="SignalP"/>
    </source>
</evidence>
<name>A0ABP7YV41_9ACTN</name>
<feature type="chain" id="PRO_5047163268" evidence="1">
    <location>
        <begin position="26"/>
        <end position="81"/>
    </location>
</feature>
<keyword evidence="3" id="KW-1185">Reference proteome</keyword>
<proteinExistence type="predicted"/>
<dbReference type="Proteomes" id="UP001500266">
    <property type="component" value="Unassembled WGS sequence"/>
</dbReference>
<evidence type="ECO:0000313" key="2">
    <source>
        <dbReference type="EMBL" id="GAA4141839.1"/>
    </source>
</evidence>
<feature type="signal peptide" evidence="1">
    <location>
        <begin position="1"/>
        <end position="25"/>
    </location>
</feature>
<gene>
    <name evidence="2" type="ORF">GCM10022416_30210</name>
</gene>